<dbReference type="AlphaFoldDB" id="G8JTS3"/>
<dbReference type="FunCoup" id="G8JTS3">
    <property type="interactions" value="87"/>
</dbReference>
<name>G8JTS3_ERECY</name>
<dbReference type="EMBL" id="CP002500">
    <property type="protein sequence ID" value="AET39426.1"/>
    <property type="molecule type" value="Genomic_DNA"/>
</dbReference>
<gene>
    <name evidence="2" type="ordered locus">Ecym_4368</name>
</gene>
<proteinExistence type="predicted"/>
<dbReference type="InParanoid" id="G8JTS3"/>
<dbReference type="OrthoDB" id="4036011at2759"/>
<feature type="transmembrane region" description="Helical" evidence="1">
    <location>
        <begin position="292"/>
        <end position="313"/>
    </location>
</feature>
<dbReference type="Proteomes" id="UP000006790">
    <property type="component" value="Chromosome 4"/>
</dbReference>
<feature type="transmembrane region" description="Helical" evidence="1">
    <location>
        <begin position="412"/>
        <end position="432"/>
    </location>
</feature>
<reference evidence="3" key="1">
    <citation type="journal article" date="2012" name="G3 (Bethesda)">
        <title>Pichia sorbitophila, an interspecies yeast hybrid reveals early steps of genome resolution following polyploidization.</title>
        <authorList>
            <person name="Leh Louis V."/>
            <person name="Despons L."/>
            <person name="Friedrich A."/>
            <person name="Martin T."/>
            <person name="Durrens P."/>
            <person name="Casaregola S."/>
            <person name="Neuveglise C."/>
            <person name="Fairhead C."/>
            <person name="Marck C."/>
            <person name="Cruz J.A."/>
            <person name="Straub M.L."/>
            <person name="Kugler V."/>
            <person name="Sacerdot C."/>
            <person name="Uzunov Z."/>
            <person name="Thierry A."/>
            <person name="Weiss S."/>
            <person name="Bleykasten C."/>
            <person name="De Montigny J."/>
            <person name="Jacques N."/>
            <person name="Jung P."/>
            <person name="Lemaire M."/>
            <person name="Mallet S."/>
            <person name="Morel G."/>
            <person name="Richard G.F."/>
            <person name="Sarkar A."/>
            <person name="Savel G."/>
            <person name="Schacherer J."/>
            <person name="Seret M.L."/>
            <person name="Talla E."/>
            <person name="Samson G."/>
            <person name="Jubin C."/>
            <person name="Poulain J."/>
            <person name="Vacherie B."/>
            <person name="Barbe V."/>
            <person name="Pelletier E."/>
            <person name="Sherman D.J."/>
            <person name="Westhof E."/>
            <person name="Weissenbach J."/>
            <person name="Baret P.V."/>
            <person name="Wincker P."/>
            <person name="Gaillardin C."/>
            <person name="Dujon B."/>
            <person name="Souciet J.L."/>
        </authorList>
    </citation>
    <scope>NUCLEOTIDE SEQUENCE [LARGE SCALE GENOMIC DNA]</scope>
    <source>
        <strain evidence="3">CBS 270.75 / DBVPG 7215 / KCTC 17166 / NRRL Y-17582</strain>
    </source>
</reference>
<evidence type="ECO:0000256" key="1">
    <source>
        <dbReference type="SAM" id="Phobius"/>
    </source>
</evidence>
<evidence type="ECO:0000313" key="3">
    <source>
        <dbReference type="Proteomes" id="UP000006790"/>
    </source>
</evidence>
<dbReference type="GeneID" id="11470052"/>
<feature type="transmembrane region" description="Helical" evidence="1">
    <location>
        <begin position="20"/>
        <end position="39"/>
    </location>
</feature>
<evidence type="ECO:0000313" key="2">
    <source>
        <dbReference type="EMBL" id="AET39426.1"/>
    </source>
</evidence>
<accession>G8JTS3</accession>
<keyword evidence="1" id="KW-1133">Transmembrane helix</keyword>
<dbReference type="OMA" id="HINTARK"/>
<dbReference type="KEGG" id="erc:Ecym_4368"/>
<keyword evidence="3" id="KW-1185">Reference proteome</keyword>
<organism evidence="2 3">
    <name type="scientific">Eremothecium cymbalariae (strain CBS 270.75 / DBVPG 7215 / KCTC 17166 / NRRL Y-17582)</name>
    <name type="common">Yeast</name>
    <dbReference type="NCBI Taxonomy" id="931890"/>
    <lineage>
        <taxon>Eukaryota</taxon>
        <taxon>Fungi</taxon>
        <taxon>Dikarya</taxon>
        <taxon>Ascomycota</taxon>
        <taxon>Saccharomycotina</taxon>
        <taxon>Saccharomycetes</taxon>
        <taxon>Saccharomycetales</taxon>
        <taxon>Saccharomycetaceae</taxon>
        <taxon>Eremothecium</taxon>
    </lineage>
</organism>
<dbReference type="HOGENOM" id="CLU_509929_0_0_1"/>
<protein>
    <submittedName>
        <fullName evidence="2">Uncharacterized protein</fullName>
    </submittedName>
</protein>
<dbReference type="RefSeq" id="XP_003646243.1">
    <property type="nucleotide sequence ID" value="XM_003646195.1"/>
</dbReference>
<sequence length="568" mass="64782">MNTELLHWTSLKVKLVSCLFNPIILVPTFVYLVSIWTVYSLEQSLSNTDLIQSLTTETQTLVQTQTQTETPTQPTATVTIEPTTTPTHTSLPRLDIASINKTLIEYIDNELNFTVSFVNKHVINDFNGTIATSLNNWNKSLHDGVQNQQTMLQAIVEYNNSIWDNLRRQSERINSTIDELSSSGFTIGSNNGGQIINDLRLDYEFVPEMFSSVSADLEKVQDFEFRDLPYLEWTRIDYEGLLSEFTNIREDLLKNLQLLIENRTDVFFLASENLKSRDVEQERPAPRNSRKLAIRLTIGVIMLAMVSLVLLFLKEWLCYSLQNHEMIHAIAAEVSTRLEDNEDELSITDSLKRRKWLNDKVRSIACSFEYTLTHYIVNLQSRFYKARCISSKSPPDWNVRFSNLRWKQLSLYNIWIIGQHGLVLWLTLFVIVTDWQLISTLIPKSDITLASNQHALLLKRSVSYRAAPSPHPSQIIAELCHTFQNSIDTQSASILNKTLLSSAEEHSLQTATSVLSDQMTAVIADVAASLPSSLILPQMVLPTTQYPLTLTPLHKPHGRRPPKYLRPS</sequence>
<keyword evidence="1" id="KW-0472">Membrane</keyword>
<keyword evidence="1" id="KW-0812">Transmembrane</keyword>
<dbReference type="eggNOG" id="ENOG502S7IH">
    <property type="taxonomic scope" value="Eukaryota"/>
</dbReference>